<dbReference type="STRING" id="504800.SAMN04488085_10987"/>
<dbReference type="Proteomes" id="UP000199152">
    <property type="component" value="Unassembled WGS sequence"/>
</dbReference>
<protein>
    <submittedName>
        <fullName evidence="1">4,5-dihydroxyphthalate decarboxylase</fullName>
    </submittedName>
</protein>
<dbReference type="AlphaFoldDB" id="A0A1I4GN17"/>
<accession>A0A1I4GN17</accession>
<reference evidence="1 2" key="1">
    <citation type="submission" date="2016-10" db="EMBL/GenBank/DDBJ databases">
        <authorList>
            <person name="de Groot N.N."/>
        </authorList>
    </citation>
    <scope>NUCLEOTIDE SEQUENCE [LARGE SCALE GENOMIC DNA]</scope>
    <source>
        <strain evidence="1 2">DSM 45317</strain>
    </source>
</reference>
<gene>
    <name evidence="1" type="ORF">SAMN04488085_10987</name>
</gene>
<dbReference type="RefSeq" id="WP_091326109.1">
    <property type="nucleotide sequence ID" value="NZ_FOSW01000009.1"/>
</dbReference>
<dbReference type="SUPFAM" id="SSF53850">
    <property type="entry name" value="Periplasmic binding protein-like II"/>
    <property type="match status" value="1"/>
</dbReference>
<dbReference type="Gene3D" id="3.40.190.10">
    <property type="entry name" value="Periplasmic binding protein-like II"/>
    <property type="match status" value="2"/>
</dbReference>
<organism evidence="1 2">
    <name type="scientific">Geodermatophilus ruber</name>
    <dbReference type="NCBI Taxonomy" id="504800"/>
    <lineage>
        <taxon>Bacteria</taxon>
        <taxon>Bacillati</taxon>
        <taxon>Actinomycetota</taxon>
        <taxon>Actinomycetes</taxon>
        <taxon>Geodermatophilales</taxon>
        <taxon>Geodermatophilaceae</taxon>
        <taxon>Geodermatophilus</taxon>
    </lineage>
</organism>
<sequence>MSAAPAPDAPLFTLACQAYDRMQPLRDGTVGLGGARLNFLDLPVEETFFRMLRFAEFDIAELSLSSYVLTLGRGAPFVAVPVFPSRAFRHSGIYVRADSPITDPAQLEGGTVGVPEYQITASVWIRGILAEHHGLDVASVRYRTGGLDEPGRVEKIRLDLPPGVDVTPIAATETLSQLLLDGKLDAVYSARNPGPFNTPGGGGIRRLFLDPAGTEREYHSRTGIFPIMHTLVIRREVYEQHRWLAGELVKACTAAKTAGLAGIGETAALTYALPWLWAEVERTREALGEDWWPYGLEPNRTTLETFLRYHHEQGLSPRRYEPEELFAPESLAAVVV</sequence>
<proteinExistence type="predicted"/>
<evidence type="ECO:0000313" key="2">
    <source>
        <dbReference type="Proteomes" id="UP000199152"/>
    </source>
</evidence>
<keyword evidence="2" id="KW-1185">Reference proteome</keyword>
<evidence type="ECO:0000313" key="1">
    <source>
        <dbReference type="EMBL" id="SFL31289.1"/>
    </source>
</evidence>
<dbReference type="EMBL" id="FOSW01000009">
    <property type="protein sequence ID" value="SFL31289.1"/>
    <property type="molecule type" value="Genomic_DNA"/>
</dbReference>
<dbReference type="InParanoid" id="A0A1I4GN17"/>
<name>A0A1I4GN17_9ACTN</name>